<gene>
    <name evidence="1" type="ORF">PXEA_LOCUS29467</name>
</gene>
<keyword evidence="2" id="KW-1185">Reference proteome</keyword>
<sequence>MPPVVHRDNNWVWLDGSAAEAALRARNCGRDAFNLNPSAMSHPMDTTLPVGCAKPAIRGLSGFDPDPLSYSEASPYPWSARVDQPASSQMQTQHVLEQFHPSPNQPCATVLRNLMRHFSHPPSATAYFPDRETRCLQDCQHHNRPLEKVARPAAEVGVNSFGAGDDTGQLCRSGDLLSRTACNQVITPKRHSSACAQRHYEVTIHLVTLVASQFVPSVGASVDESAGVLCCIA</sequence>
<dbReference type="EMBL" id="CAAALY010251223">
    <property type="protein sequence ID" value="VEL36027.1"/>
    <property type="molecule type" value="Genomic_DNA"/>
</dbReference>
<dbReference type="AlphaFoldDB" id="A0A448XGQ1"/>
<evidence type="ECO:0000313" key="1">
    <source>
        <dbReference type="EMBL" id="VEL36027.1"/>
    </source>
</evidence>
<proteinExistence type="predicted"/>
<organism evidence="1 2">
    <name type="scientific">Protopolystoma xenopodis</name>
    <dbReference type="NCBI Taxonomy" id="117903"/>
    <lineage>
        <taxon>Eukaryota</taxon>
        <taxon>Metazoa</taxon>
        <taxon>Spiralia</taxon>
        <taxon>Lophotrochozoa</taxon>
        <taxon>Platyhelminthes</taxon>
        <taxon>Monogenea</taxon>
        <taxon>Polyopisthocotylea</taxon>
        <taxon>Polystomatidea</taxon>
        <taxon>Polystomatidae</taxon>
        <taxon>Protopolystoma</taxon>
    </lineage>
</organism>
<accession>A0A448XGQ1</accession>
<protein>
    <submittedName>
        <fullName evidence="1">Uncharacterized protein</fullName>
    </submittedName>
</protein>
<dbReference type="Proteomes" id="UP000784294">
    <property type="component" value="Unassembled WGS sequence"/>
</dbReference>
<name>A0A448XGQ1_9PLAT</name>
<reference evidence="1" key="1">
    <citation type="submission" date="2018-11" db="EMBL/GenBank/DDBJ databases">
        <authorList>
            <consortium name="Pathogen Informatics"/>
        </authorList>
    </citation>
    <scope>NUCLEOTIDE SEQUENCE</scope>
</reference>
<evidence type="ECO:0000313" key="2">
    <source>
        <dbReference type="Proteomes" id="UP000784294"/>
    </source>
</evidence>
<comment type="caution">
    <text evidence="1">The sequence shown here is derived from an EMBL/GenBank/DDBJ whole genome shotgun (WGS) entry which is preliminary data.</text>
</comment>